<protein>
    <submittedName>
        <fullName evidence="5">Phage integrase</fullName>
    </submittedName>
</protein>
<dbReference type="InterPro" id="IPR011010">
    <property type="entry name" value="DNA_brk_join_enz"/>
</dbReference>
<keyword evidence="3" id="KW-0233">DNA recombination</keyword>
<evidence type="ECO:0000256" key="1">
    <source>
        <dbReference type="ARBA" id="ARBA00008857"/>
    </source>
</evidence>
<dbReference type="InterPro" id="IPR013762">
    <property type="entry name" value="Integrase-like_cat_sf"/>
</dbReference>
<dbReference type="Pfam" id="PF00589">
    <property type="entry name" value="Phage_integrase"/>
    <property type="match status" value="1"/>
</dbReference>
<keyword evidence="6" id="KW-1185">Reference proteome</keyword>
<dbReference type="Gene3D" id="1.10.443.10">
    <property type="entry name" value="Intergrase catalytic core"/>
    <property type="match status" value="1"/>
</dbReference>
<evidence type="ECO:0000259" key="4">
    <source>
        <dbReference type="PROSITE" id="PS51898"/>
    </source>
</evidence>
<dbReference type="GO" id="GO:0003677">
    <property type="term" value="F:DNA binding"/>
    <property type="evidence" value="ECO:0007669"/>
    <property type="project" value="UniProtKB-KW"/>
</dbReference>
<reference evidence="6" key="1">
    <citation type="submission" date="2015-10" db="EMBL/GenBank/DDBJ databases">
        <authorList>
            <person name="Luecker S."/>
            <person name="Luecker S."/>
        </authorList>
    </citation>
    <scope>NUCLEOTIDE SEQUENCE [LARGE SCALE GENOMIC DNA]</scope>
</reference>
<dbReference type="Proteomes" id="UP000198736">
    <property type="component" value="Unassembled WGS sequence"/>
</dbReference>
<name>A0A0S4L4R7_9BACT</name>
<evidence type="ECO:0000313" key="6">
    <source>
        <dbReference type="Proteomes" id="UP000198736"/>
    </source>
</evidence>
<dbReference type="EMBL" id="CZPZ01000003">
    <property type="protein sequence ID" value="CUS32748.1"/>
    <property type="molecule type" value="Genomic_DNA"/>
</dbReference>
<evidence type="ECO:0000256" key="3">
    <source>
        <dbReference type="ARBA" id="ARBA00023172"/>
    </source>
</evidence>
<dbReference type="AlphaFoldDB" id="A0A0S4L4R7"/>
<evidence type="ECO:0000256" key="2">
    <source>
        <dbReference type="ARBA" id="ARBA00023125"/>
    </source>
</evidence>
<comment type="similarity">
    <text evidence="1">Belongs to the 'phage' integrase family.</text>
</comment>
<dbReference type="SUPFAM" id="SSF56349">
    <property type="entry name" value="DNA breaking-rejoining enzymes"/>
    <property type="match status" value="1"/>
</dbReference>
<proteinExistence type="inferred from homology"/>
<accession>A0A0S4L4R7</accession>
<evidence type="ECO:0000313" key="5">
    <source>
        <dbReference type="EMBL" id="CUS32748.1"/>
    </source>
</evidence>
<keyword evidence="2" id="KW-0238">DNA-binding</keyword>
<dbReference type="InterPro" id="IPR002104">
    <property type="entry name" value="Integrase_catalytic"/>
</dbReference>
<dbReference type="GO" id="GO:0015074">
    <property type="term" value="P:DNA integration"/>
    <property type="evidence" value="ECO:0007669"/>
    <property type="project" value="InterPro"/>
</dbReference>
<organism evidence="5 6">
    <name type="scientific">Candidatus Nitrospira nitrificans</name>
    <dbReference type="NCBI Taxonomy" id="1742973"/>
    <lineage>
        <taxon>Bacteria</taxon>
        <taxon>Pseudomonadati</taxon>
        <taxon>Nitrospirota</taxon>
        <taxon>Nitrospiria</taxon>
        <taxon>Nitrospirales</taxon>
        <taxon>Nitrospiraceae</taxon>
        <taxon>Nitrospira</taxon>
    </lineage>
</organism>
<dbReference type="CDD" id="cd00796">
    <property type="entry name" value="INT_Rci_Hp1_C"/>
    <property type="match status" value="1"/>
</dbReference>
<dbReference type="PANTHER" id="PTHR30349:SF41">
    <property type="entry name" value="INTEGRASE_RECOMBINASE PROTEIN MJ0367-RELATED"/>
    <property type="match status" value="1"/>
</dbReference>
<dbReference type="PANTHER" id="PTHR30349">
    <property type="entry name" value="PHAGE INTEGRASE-RELATED"/>
    <property type="match status" value="1"/>
</dbReference>
<gene>
    <name evidence="5" type="ORF">COMA2_110073</name>
</gene>
<feature type="domain" description="Tyr recombinase" evidence="4">
    <location>
        <begin position="25"/>
        <end position="212"/>
    </location>
</feature>
<dbReference type="PROSITE" id="PS51898">
    <property type="entry name" value="TYR_RECOMBINASE"/>
    <property type="match status" value="1"/>
</dbReference>
<dbReference type="GO" id="GO:0006310">
    <property type="term" value="P:DNA recombination"/>
    <property type="evidence" value="ECO:0007669"/>
    <property type="project" value="UniProtKB-KW"/>
</dbReference>
<sequence>MVVSFPKWELVGRPPHIPMLKERNIRSGFFEHEDFLALRGALPDYAQVAVSLAYYSGMRMGEVCSLQWRQINWTEGKLYLQAQDTKTNTPRVLFLTGDLHRVLRTWKARCDNKWPACPWICHRGGIRLQTLSHSWRKACEAVGLGQMVEDAAKCRKVWQGKIPHDFRRTAVRNMVRAGVPEKVAMAISGHKTRSVFDRYNIVNEKALQQAAQSLSAYFEKQTVTLAELRGESRSSVSRKVVESSAEFMELARGIEPPTCGLQNRCSAD</sequence>
<dbReference type="InterPro" id="IPR050090">
    <property type="entry name" value="Tyrosine_recombinase_XerCD"/>
</dbReference>
<dbReference type="STRING" id="1742973.COMA2_110073"/>